<keyword evidence="2" id="KW-1185">Reference proteome</keyword>
<sequence>MPATRMQMVRGGRTVLKYSVTIPGNWAQVDDEVRAAWNRATHALGELATLIDERTADEAEEDEFNP</sequence>
<reference evidence="1 2" key="1">
    <citation type="submission" date="2021-03" db="EMBL/GenBank/DDBJ databases">
        <authorList>
            <person name="Guerrero-Bustamante C.A."/>
            <person name="Garlena R.A."/>
            <person name="Russell D.A."/>
            <person name="Jacobs-Sera D."/>
            <person name="Hatfull G.F."/>
        </authorList>
    </citation>
    <scope>NUCLEOTIDE SEQUENCE [LARGE SCALE GENOMIC DNA]</scope>
</reference>
<accession>A0A8F2E7A8</accession>
<organism evidence="1 2">
    <name type="scientific">Mycobacterium phage I3</name>
    <dbReference type="NCBI Taxonomy" id="2994057"/>
    <lineage>
        <taxon>Viruses</taxon>
        <taxon>Duplodnaviria</taxon>
        <taxon>Heunggongvirae</taxon>
        <taxon>Uroviricota</taxon>
        <taxon>Caudoviricetes</taxon>
        <taxon>Ceeclamvirinae</taxon>
        <taxon>Bixzunavirus</taxon>
        <taxon>Bixzunavirus I3</taxon>
    </lineage>
</organism>
<gene>
    <name evidence="1" type="primary">55</name>
    <name evidence="1" type="ORF">PBI_I3_55</name>
</gene>
<evidence type="ECO:0000313" key="2">
    <source>
        <dbReference type="Proteomes" id="UP000683437"/>
    </source>
</evidence>
<dbReference type="RefSeq" id="YP_010510463.1">
    <property type="nucleotide sequence ID" value="NC_067270.1"/>
</dbReference>
<name>A0A8F2E7A8_9CAUD</name>
<proteinExistence type="predicted"/>
<evidence type="ECO:0000313" key="1">
    <source>
        <dbReference type="EMBL" id="QWT30338.1"/>
    </source>
</evidence>
<dbReference type="GeneID" id="75735296"/>
<dbReference type="EMBL" id="MW822148">
    <property type="protein sequence ID" value="QWT30338.1"/>
    <property type="molecule type" value="Genomic_DNA"/>
</dbReference>
<dbReference type="Proteomes" id="UP000683437">
    <property type="component" value="Segment"/>
</dbReference>
<protein>
    <submittedName>
        <fullName evidence="1">Uncharacterized protein</fullName>
    </submittedName>
</protein>